<name>A0AB38MMS5_9BASI</name>
<comment type="similarity">
    <text evidence="1">Belongs to the TMA16 family.</text>
</comment>
<protein>
    <submittedName>
        <fullName evidence="6">Viral life cycle-related protein</fullName>
    </submittedName>
</protein>
<evidence type="ECO:0000259" key="3">
    <source>
        <dbReference type="Pfam" id="PF12246"/>
    </source>
</evidence>
<feature type="compositionally biased region" description="Basic and acidic residues" evidence="2">
    <location>
        <begin position="106"/>
        <end position="117"/>
    </location>
</feature>
<dbReference type="InterPro" id="IPR021346">
    <property type="entry name" value="Tma16"/>
</dbReference>
<evidence type="ECO:0000313" key="7">
    <source>
        <dbReference type="Proteomes" id="UP000305362"/>
    </source>
</evidence>
<dbReference type="InterPro" id="IPR022040">
    <property type="entry name" value="MKT1_N"/>
</dbReference>
<dbReference type="Pfam" id="PF12247">
    <property type="entry name" value="MKT1_N"/>
    <property type="match status" value="1"/>
</dbReference>
<dbReference type="GO" id="GO:0005634">
    <property type="term" value="C:nucleus"/>
    <property type="evidence" value="ECO:0007669"/>
    <property type="project" value="TreeGrafter"/>
</dbReference>
<evidence type="ECO:0000313" key="6">
    <source>
        <dbReference type="EMBL" id="TIC69309.1"/>
    </source>
</evidence>
<evidence type="ECO:0000313" key="8">
    <source>
        <dbReference type="Proteomes" id="UP000309601"/>
    </source>
</evidence>
<dbReference type="Proteomes" id="UP000305362">
    <property type="component" value="Unassembled WGS sequence"/>
</dbReference>
<dbReference type="PANTHER" id="PTHR13349:SF2">
    <property type="entry name" value="TRANSLATION MACHINERY-ASSOCIATED PROTEIN 16"/>
    <property type="match status" value="1"/>
</dbReference>
<sequence>MKQIKNRQSIHPGSRKAEQVTRVNLRLNKLDKQRKVMDTEKTNKMSRYNFIASQLASIEPEPELLSLEDLHNLVELYINRDDDHYNELRATREQRDKSLQRSSGKSARESELESRKERDLQEYASGFIVPDLSDSLTMKLFKQFPCARKLSKKSKGKTQASAIGGISNNKSDANSLTPEELAEYGLDYNYLPQLNLVRIYKNDPAEEGRVLPLPLAIPPPPPQPALSSADIPSDLGDVFSPRLPDEVYFHLCRGLVGPWAINTLAQGGFQELPPLCNGETQDYKNFVKDYITESNFGPRAVAIALIASTLHPFWRNRQVHAHYYFHSHSTLVPHNSSTTTDLIKRIDHWNVPANVIEDELRRQNSSTIDFALCLGATSIDKSAERTITAKNTNGPVLHKKDEIVANTIWRFLELRSLLTPQHTHTPFGRAMHNALTVSRLNDKFQEPLLILVELLRAKVLHDRHFSNRQFSGGPSFGTEEEKKSMLLIIRTLSIVPLQFKPEQWSGPLSKELLVFNSFQKTLSRSLRTLVESISMNAFLKNNARRAREDYLDIALSLPFQNDINTGFGIFFKIYLDALTTFAEGSITEENKDSENVKEAKQSAKEILGEAIPNVRDAEAELMRGFRFWDAVLVCVRTLKADKAIDLKLAESFEAANSYINMMRP</sequence>
<feature type="domain" description="Post-transcriptional regulator MKT1 N-terminal" evidence="4">
    <location>
        <begin position="232"/>
        <end position="325"/>
    </location>
</feature>
<dbReference type="PANTHER" id="PTHR13349">
    <property type="entry name" value="TRANSLATION MACHINERY-ASSOCIATED PROTEIN 16"/>
    <property type="match status" value="1"/>
</dbReference>
<dbReference type="InterPro" id="IPR038356">
    <property type="entry name" value="Tma16_sf"/>
</dbReference>
<accession>A0AB38MMS5</accession>
<dbReference type="Pfam" id="PF12246">
    <property type="entry name" value="MKT1_C"/>
    <property type="match status" value="1"/>
</dbReference>
<dbReference type="InterPro" id="IPR022039">
    <property type="entry name" value="MKT1_C"/>
</dbReference>
<feature type="region of interest" description="Disordered" evidence="2">
    <location>
        <begin position="91"/>
        <end position="117"/>
    </location>
</feature>
<evidence type="ECO:0000256" key="2">
    <source>
        <dbReference type="SAM" id="MobiDB-lite"/>
    </source>
</evidence>
<dbReference type="EMBL" id="SPRW01000009">
    <property type="protein sequence ID" value="TIC68376.1"/>
    <property type="molecule type" value="Genomic_DNA"/>
</dbReference>
<dbReference type="Gene3D" id="1.20.1440.170">
    <property type="entry name" value="Translation machinery-associated protein 16-like"/>
    <property type="match status" value="1"/>
</dbReference>
<proteinExistence type="inferred from homology"/>
<evidence type="ECO:0000259" key="4">
    <source>
        <dbReference type="Pfam" id="PF12247"/>
    </source>
</evidence>
<reference evidence="7 8" key="1">
    <citation type="submission" date="2019-03" db="EMBL/GenBank/DDBJ databases">
        <title>Sequencing 25 genomes of Wallemia mellicola.</title>
        <authorList>
            <person name="Gostincar C."/>
        </authorList>
    </citation>
    <scope>NUCLEOTIDE SEQUENCE [LARGE SCALE GENOMIC DNA]</scope>
    <source>
        <strain evidence="5 8">EXF-1274</strain>
        <strain evidence="6 7">EXF-1277</strain>
    </source>
</reference>
<dbReference type="Pfam" id="PF11176">
    <property type="entry name" value="Tma16"/>
    <property type="match status" value="1"/>
</dbReference>
<dbReference type="Proteomes" id="UP000309601">
    <property type="component" value="Unassembled WGS sequence"/>
</dbReference>
<comment type="caution">
    <text evidence="6">The sequence shown here is derived from an EMBL/GenBank/DDBJ whole genome shotgun (WGS) entry which is preliminary data.</text>
</comment>
<evidence type="ECO:0000313" key="5">
    <source>
        <dbReference type="EMBL" id="TIC68376.1"/>
    </source>
</evidence>
<feature type="domain" description="Post-transcriptional regulator MKT1 C-terminal" evidence="3">
    <location>
        <begin position="410"/>
        <end position="660"/>
    </location>
</feature>
<dbReference type="EMBL" id="SPRV01000010">
    <property type="protein sequence ID" value="TIC69309.1"/>
    <property type="molecule type" value="Genomic_DNA"/>
</dbReference>
<dbReference type="AlphaFoldDB" id="A0AB38MMS5"/>
<organism evidence="6 7">
    <name type="scientific">Wallemia mellicola</name>
    <dbReference type="NCBI Taxonomy" id="1708541"/>
    <lineage>
        <taxon>Eukaryota</taxon>
        <taxon>Fungi</taxon>
        <taxon>Dikarya</taxon>
        <taxon>Basidiomycota</taxon>
        <taxon>Wallemiomycotina</taxon>
        <taxon>Wallemiomycetes</taxon>
        <taxon>Wallemiales</taxon>
        <taxon>Wallemiaceae</taxon>
        <taxon>Wallemia</taxon>
    </lineage>
</organism>
<evidence type="ECO:0000256" key="1">
    <source>
        <dbReference type="ARBA" id="ARBA00034127"/>
    </source>
</evidence>
<gene>
    <name evidence="5" type="ORF">E3Q02_01209</name>
    <name evidence="6" type="ORF">E3Q03_01378</name>
</gene>